<name>A0A8A6RHZ1_9TOMB</name>
<accession>A0A8A6RHZ1</accession>
<reference evidence="3" key="2">
    <citation type="journal article" date="2021" name="Virus Evol.">
        <title>Viromics of extant insect orders unveil the evolution of the flavi-like superfamily.</title>
        <authorList>
            <person name="Sofia P."/>
            <person name="Simon K."/>
            <person name="Florian Z."/>
            <person name="Alexander D."/>
            <person name="Malte P."/>
            <person name="Shanlin L."/>
            <person name="Xin Z."/>
            <person name="Christian D."/>
            <person name="Bernhard M."/>
            <person name="Sandra J."/>
        </authorList>
    </citation>
    <scope>NUCLEOTIDE SEQUENCE</scope>
    <source>
        <strain evidence="3">OKIAV374</strain>
    </source>
</reference>
<proteinExistence type="predicted"/>
<evidence type="ECO:0000256" key="1">
    <source>
        <dbReference type="SAM" id="Coils"/>
    </source>
</evidence>
<protein>
    <submittedName>
        <fullName evidence="3">Uncharacterized protein</fullName>
    </submittedName>
</protein>
<organism evidence="3">
    <name type="scientific">Dipteran tombus-related virus</name>
    <dbReference type="NCBI Taxonomy" id="2822553"/>
    <lineage>
        <taxon>Viruses</taxon>
        <taxon>Riboviria</taxon>
        <taxon>Orthornavirae</taxon>
        <taxon>Kitrinoviricota</taxon>
        <taxon>Tolucaviricetes</taxon>
        <taxon>Tolivirales</taxon>
        <taxon>Tombusviridae</taxon>
    </lineage>
</organism>
<evidence type="ECO:0000256" key="2">
    <source>
        <dbReference type="SAM" id="MobiDB-lite"/>
    </source>
</evidence>
<dbReference type="EMBL" id="MW314696">
    <property type="protein sequence ID" value="QTJ63681.1"/>
    <property type="molecule type" value="Genomic_RNA"/>
</dbReference>
<feature type="region of interest" description="Disordered" evidence="2">
    <location>
        <begin position="1"/>
        <end position="35"/>
    </location>
</feature>
<feature type="coiled-coil region" evidence="1">
    <location>
        <begin position="42"/>
        <end position="69"/>
    </location>
</feature>
<keyword evidence="1" id="KW-0175">Coiled coil</keyword>
<sequence>MLNRIYRALTPPAATPDVPEQETPPPEQRSIAEQQADISDELKKCQYDLQLVEQQIKLQEKKRELAALQDPNYEKCTAWVFMQSYGRVDTSDIHAYLGAMIQQYCRMHQIDDLTAEQFLKKTPIAVLTKLSQVVTLSTPEHVKAMNLYQERMNGIITYKDWFGFERKIKLNKPENIVGPSVPTMYTSPFPNWMKITALAAGGLVAAAVIIKVLQPPTNTTIIHQAIQPPQPPTTIGTDPSDWLSMIPSLFQDCISTLGNLCATLYHTVQNNILTPSMTMAKENIIKITTVECSQVIKNCEPPLPLSLRLKNYLLVNIRLLDSYKPDMLVLTSNMAVLLKASKHILLNLAHISIILVRAIMTPLLKMLNFVMHLTDCALRWIIQNSTHT</sequence>
<reference evidence="3" key="1">
    <citation type="submission" date="2020-11" db="EMBL/GenBank/DDBJ databases">
        <authorList>
            <person name="Paraskevopoulou S."/>
            <person name="Kaefer S."/>
            <person name="Zirkel F."/>
            <person name="Donath A."/>
            <person name="Petersen M."/>
            <person name="Liu S."/>
            <person name="Zhou X."/>
            <person name="Drosten C."/>
            <person name="Misof B."/>
            <person name="Junglen S."/>
        </authorList>
    </citation>
    <scope>NUCLEOTIDE SEQUENCE</scope>
    <source>
        <strain evidence="3">OKIAV374</strain>
    </source>
</reference>
<evidence type="ECO:0000313" key="3">
    <source>
        <dbReference type="EMBL" id="QTJ63681.1"/>
    </source>
</evidence>